<dbReference type="Gene3D" id="1.25.10.90">
    <property type="match status" value="1"/>
</dbReference>
<keyword evidence="2" id="KW-1185">Reference proteome</keyword>
<dbReference type="Proteomes" id="UP001589896">
    <property type="component" value="Unassembled WGS sequence"/>
</dbReference>
<dbReference type="EMBL" id="JBHLTG010000008">
    <property type="protein sequence ID" value="MFC0681457.1"/>
    <property type="molecule type" value="Genomic_DNA"/>
</dbReference>
<protein>
    <submittedName>
        <fullName evidence="1">DNA alkylation repair protein</fullName>
    </submittedName>
</protein>
<dbReference type="PANTHER" id="PTHR34070:SF1">
    <property type="entry name" value="DNA ALKYLATION REPAIR PROTEIN"/>
    <property type="match status" value="1"/>
</dbReference>
<organism evidence="1 2">
    <name type="scientific">Lysobacter korlensis</name>
    <dbReference type="NCBI Taxonomy" id="553636"/>
    <lineage>
        <taxon>Bacteria</taxon>
        <taxon>Pseudomonadati</taxon>
        <taxon>Pseudomonadota</taxon>
        <taxon>Gammaproteobacteria</taxon>
        <taxon>Lysobacterales</taxon>
        <taxon>Lysobacteraceae</taxon>
        <taxon>Lysobacter</taxon>
    </lineage>
</organism>
<dbReference type="Pfam" id="PF08713">
    <property type="entry name" value="DNA_alkylation"/>
    <property type="match status" value="1"/>
</dbReference>
<dbReference type="SUPFAM" id="SSF48371">
    <property type="entry name" value="ARM repeat"/>
    <property type="match status" value="1"/>
</dbReference>
<gene>
    <name evidence="1" type="ORF">ACFFGH_26815</name>
</gene>
<dbReference type="PANTHER" id="PTHR34070">
    <property type="entry name" value="ARMADILLO-TYPE FOLD"/>
    <property type="match status" value="1"/>
</dbReference>
<comment type="caution">
    <text evidence="1">The sequence shown here is derived from an EMBL/GenBank/DDBJ whole genome shotgun (WGS) entry which is preliminary data.</text>
</comment>
<accession>A0ABV6RWV0</accession>
<proteinExistence type="predicted"/>
<dbReference type="InterPro" id="IPR016024">
    <property type="entry name" value="ARM-type_fold"/>
</dbReference>
<name>A0ABV6RWV0_9GAMM</name>
<sequence>MTTADDIVERLQQLADETERAKILKRMPADQVVGVRMKLVFDLAKTHTRLPLDQVEALLESHFYEARIVAVSILDFRARSPRITPEERAALFELYLRRHDRIDTWDLVDRAAPRVVGWYLLDKPRDVLYELAASPNIWERRTAITAAFWLIRAGDVDDALRLADRLLEDEPLIQTSVGTALREIGRVDTARLDEFLDRNADRISATTRRMATVDRRDSTPA</sequence>
<evidence type="ECO:0000313" key="1">
    <source>
        <dbReference type="EMBL" id="MFC0681457.1"/>
    </source>
</evidence>
<dbReference type="RefSeq" id="WP_386674110.1">
    <property type="nucleotide sequence ID" value="NZ_JBHLTG010000008.1"/>
</dbReference>
<reference evidence="1 2" key="1">
    <citation type="submission" date="2024-09" db="EMBL/GenBank/DDBJ databases">
        <authorList>
            <person name="Sun Q."/>
            <person name="Mori K."/>
        </authorList>
    </citation>
    <scope>NUCLEOTIDE SEQUENCE [LARGE SCALE GENOMIC DNA]</scope>
    <source>
        <strain evidence="1 2">KCTC 23076</strain>
    </source>
</reference>
<dbReference type="InterPro" id="IPR014825">
    <property type="entry name" value="DNA_alkylation"/>
</dbReference>
<evidence type="ECO:0000313" key="2">
    <source>
        <dbReference type="Proteomes" id="UP001589896"/>
    </source>
</evidence>
<dbReference type="CDD" id="cd06561">
    <property type="entry name" value="AlkD_like"/>
    <property type="match status" value="1"/>
</dbReference>